<reference evidence="2 3" key="1">
    <citation type="journal article" date="2016" name="Nat. Commun.">
        <title>Ectomycorrhizal ecology is imprinted in the genome of the dominant symbiotic fungus Cenococcum geophilum.</title>
        <authorList>
            <consortium name="DOE Joint Genome Institute"/>
            <person name="Peter M."/>
            <person name="Kohler A."/>
            <person name="Ohm R.A."/>
            <person name="Kuo A."/>
            <person name="Krutzmann J."/>
            <person name="Morin E."/>
            <person name="Arend M."/>
            <person name="Barry K.W."/>
            <person name="Binder M."/>
            <person name="Choi C."/>
            <person name="Clum A."/>
            <person name="Copeland A."/>
            <person name="Grisel N."/>
            <person name="Haridas S."/>
            <person name="Kipfer T."/>
            <person name="LaButti K."/>
            <person name="Lindquist E."/>
            <person name="Lipzen A."/>
            <person name="Maire R."/>
            <person name="Meier B."/>
            <person name="Mihaltcheva S."/>
            <person name="Molinier V."/>
            <person name="Murat C."/>
            <person name="Poggeler S."/>
            <person name="Quandt C.A."/>
            <person name="Sperisen C."/>
            <person name="Tritt A."/>
            <person name="Tisserant E."/>
            <person name="Crous P.W."/>
            <person name="Henrissat B."/>
            <person name="Nehls U."/>
            <person name="Egli S."/>
            <person name="Spatafora J.W."/>
            <person name="Grigoriev I.V."/>
            <person name="Martin F.M."/>
        </authorList>
    </citation>
    <scope>NUCLEOTIDE SEQUENCE [LARGE SCALE GENOMIC DNA]</scope>
    <source>
        <strain evidence="2 3">CBS 207.34</strain>
    </source>
</reference>
<dbReference type="InterPro" id="IPR044992">
    <property type="entry name" value="ChyE-like"/>
</dbReference>
<accession>A0A8E2JVC8</accession>
<evidence type="ECO:0000313" key="2">
    <source>
        <dbReference type="EMBL" id="OCL10547.1"/>
    </source>
</evidence>
<dbReference type="Proteomes" id="UP000250140">
    <property type="component" value="Unassembled WGS sequence"/>
</dbReference>
<dbReference type="GO" id="GO:0016740">
    <property type="term" value="F:transferase activity"/>
    <property type="evidence" value="ECO:0007669"/>
    <property type="project" value="UniProtKB-KW"/>
</dbReference>
<name>A0A8E2JVC8_9PEZI</name>
<dbReference type="PANTHER" id="PTHR42695">
    <property type="entry name" value="GLUTAMINE AMIDOTRANSFERASE YLR126C-RELATED"/>
    <property type="match status" value="1"/>
</dbReference>
<dbReference type="PROSITE" id="PS51273">
    <property type="entry name" value="GATASE_TYPE_1"/>
    <property type="match status" value="1"/>
</dbReference>
<dbReference type="InterPro" id="IPR017926">
    <property type="entry name" value="GATASE"/>
</dbReference>
<gene>
    <name evidence="2" type="ORF">AOQ84DRAFT_387436</name>
</gene>
<dbReference type="SUPFAM" id="SSF52317">
    <property type="entry name" value="Class I glutamine amidotransferase-like"/>
    <property type="match status" value="1"/>
</dbReference>
<dbReference type="PANTHER" id="PTHR42695:SF5">
    <property type="entry name" value="GLUTAMINE AMIDOTRANSFERASE YLR126C-RELATED"/>
    <property type="match status" value="1"/>
</dbReference>
<evidence type="ECO:0000259" key="1">
    <source>
        <dbReference type="Pfam" id="PF00117"/>
    </source>
</evidence>
<proteinExistence type="predicted"/>
<keyword evidence="2" id="KW-0808">Transferase</keyword>
<keyword evidence="2" id="KW-0315">Glutamine amidotransferase</keyword>
<dbReference type="GO" id="GO:0005829">
    <property type="term" value="C:cytosol"/>
    <property type="evidence" value="ECO:0007669"/>
    <property type="project" value="TreeGrafter"/>
</dbReference>
<dbReference type="Gene3D" id="3.40.50.880">
    <property type="match status" value="1"/>
</dbReference>
<dbReference type="EMBL" id="KV749225">
    <property type="protein sequence ID" value="OCL10547.1"/>
    <property type="molecule type" value="Genomic_DNA"/>
</dbReference>
<evidence type="ECO:0000313" key="3">
    <source>
        <dbReference type="Proteomes" id="UP000250140"/>
    </source>
</evidence>
<dbReference type="Pfam" id="PF00117">
    <property type="entry name" value="GATase"/>
    <property type="match status" value="1"/>
</dbReference>
<dbReference type="InterPro" id="IPR029062">
    <property type="entry name" value="Class_I_gatase-like"/>
</dbReference>
<protein>
    <submittedName>
        <fullName evidence="2">Class I glutamine amidotransferase-like protein</fullName>
    </submittedName>
</protein>
<dbReference type="OrthoDB" id="92161at2759"/>
<sequence length="252" mass="27995">MKPPLRIAILECDTPLDKTKAKYKGYGGVFQALLEAGADALGMPGVVSSTGGLEISRWDVVHEQKYPALEDIDAILITGSRHTSFEDVPWILKLVDFTKKILEQDRIRIIGVCFGHQIVGRAMGVKVARSDAGWEISVTPMELTAKGKELFKQDSLSLHQMHRDIVYEHPKGVEELGSSPRCSVQGMYAKGRLITVQGHPEFTEQIVAELLEARHTQGIFNDELYEDGMARVGKHHDGVVVSSAFLRFLLEE</sequence>
<dbReference type="AlphaFoldDB" id="A0A8E2JVC8"/>
<keyword evidence="3" id="KW-1185">Reference proteome</keyword>
<feature type="domain" description="Glutamine amidotransferase" evidence="1">
    <location>
        <begin position="54"/>
        <end position="204"/>
    </location>
</feature>
<dbReference type="CDD" id="cd01741">
    <property type="entry name" value="GATase1_1"/>
    <property type="match status" value="1"/>
</dbReference>
<dbReference type="GO" id="GO:0005634">
    <property type="term" value="C:nucleus"/>
    <property type="evidence" value="ECO:0007669"/>
    <property type="project" value="TreeGrafter"/>
</dbReference>
<organism evidence="2 3">
    <name type="scientific">Glonium stellatum</name>
    <dbReference type="NCBI Taxonomy" id="574774"/>
    <lineage>
        <taxon>Eukaryota</taxon>
        <taxon>Fungi</taxon>
        <taxon>Dikarya</taxon>
        <taxon>Ascomycota</taxon>
        <taxon>Pezizomycotina</taxon>
        <taxon>Dothideomycetes</taxon>
        <taxon>Pleosporomycetidae</taxon>
        <taxon>Gloniales</taxon>
        <taxon>Gloniaceae</taxon>
        <taxon>Glonium</taxon>
    </lineage>
</organism>